<dbReference type="EC" id="2.1.1.37" evidence="2"/>
<keyword evidence="10" id="KW-1185">Reference proteome</keyword>
<keyword evidence="4 9" id="KW-0808">Transferase</keyword>
<keyword evidence="5" id="KW-0949">S-adenosyl-L-methionine</keyword>
<evidence type="ECO:0000256" key="4">
    <source>
        <dbReference type="ARBA" id="ARBA00022679"/>
    </source>
</evidence>
<dbReference type="InterPro" id="IPR050390">
    <property type="entry name" value="C5-Methyltransferase"/>
</dbReference>
<dbReference type="GO" id="GO:0005634">
    <property type="term" value="C:nucleus"/>
    <property type="evidence" value="ECO:0007669"/>
    <property type="project" value="UniProtKB-SubCell"/>
</dbReference>
<dbReference type="GO" id="GO:0003682">
    <property type="term" value="F:chromatin binding"/>
    <property type="evidence" value="ECO:0007669"/>
    <property type="project" value="InterPro"/>
</dbReference>
<dbReference type="OrthoDB" id="5577209at2759"/>
<evidence type="ECO:0000313" key="9">
    <source>
        <dbReference type="EMBL" id="KAF7724037.1"/>
    </source>
</evidence>
<dbReference type="Proteomes" id="UP000605846">
    <property type="component" value="Unassembled WGS sequence"/>
</dbReference>
<name>A0A8H7BM26_9FUNG</name>
<keyword evidence="3 9" id="KW-0489">Methyltransferase</keyword>
<dbReference type="Gene3D" id="3.40.50.150">
    <property type="entry name" value="Vaccinia Virus protein VP39"/>
    <property type="match status" value="1"/>
</dbReference>
<keyword evidence="7" id="KW-0539">Nucleus</keyword>
<dbReference type="InterPro" id="IPR029063">
    <property type="entry name" value="SAM-dependent_MTases_sf"/>
</dbReference>
<dbReference type="Gene3D" id="2.30.30.490">
    <property type="match status" value="1"/>
</dbReference>
<dbReference type="PANTHER" id="PTHR10629">
    <property type="entry name" value="CYTOSINE-SPECIFIC METHYLTRANSFERASE"/>
    <property type="match status" value="1"/>
</dbReference>
<evidence type="ECO:0000256" key="3">
    <source>
        <dbReference type="ARBA" id="ARBA00022603"/>
    </source>
</evidence>
<comment type="caution">
    <text evidence="9">The sequence shown here is derived from an EMBL/GenBank/DDBJ whole genome shotgun (WGS) entry which is preliminary data.</text>
</comment>
<organism evidence="9 10">
    <name type="scientific">Apophysomyces ossiformis</name>
    <dbReference type="NCBI Taxonomy" id="679940"/>
    <lineage>
        <taxon>Eukaryota</taxon>
        <taxon>Fungi</taxon>
        <taxon>Fungi incertae sedis</taxon>
        <taxon>Mucoromycota</taxon>
        <taxon>Mucoromycotina</taxon>
        <taxon>Mucoromycetes</taxon>
        <taxon>Mucorales</taxon>
        <taxon>Mucorineae</taxon>
        <taxon>Mucoraceae</taxon>
        <taxon>Apophysomyces</taxon>
    </lineage>
</organism>
<dbReference type="InterPro" id="IPR001525">
    <property type="entry name" value="C5_MeTfrase"/>
</dbReference>
<evidence type="ECO:0000313" key="10">
    <source>
        <dbReference type="Proteomes" id="UP000605846"/>
    </source>
</evidence>
<dbReference type="GO" id="GO:0032259">
    <property type="term" value="P:methylation"/>
    <property type="evidence" value="ECO:0007669"/>
    <property type="project" value="UniProtKB-KW"/>
</dbReference>
<dbReference type="GO" id="GO:0003886">
    <property type="term" value="F:DNA (cytosine-5-)-methyltransferase activity"/>
    <property type="evidence" value="ECO:0007669"/>
    <property type="project" value="UniProtKB-EC"/>
</dbReference>
<dbReference type="InterPro" id="IPR043151">
    <property type="entry name" value="BAH_sf"/>
</dbReference>
<comment type="subcellular location">
    <subcellularLocation>
        <location evidence="1">Nucleus</location>
    </subcellularLocation>
</comment>
<protein>
    <recommendedName>
        <fullName evidence="2">DNA (cytosine-5-)-methyltransferase</fullName>
        <ecNumber evidence="2">2.1.1.37</ecNumber>
    </recommendedName>
</protein>
<dbReference type="InterPro" id="IPR001025">
    <property type="entry name" value="BAH_dom"/>
</dbReference>
<evidence type="ECO:0000256" key="1">
    <source>
        <dbReference type="ARBA" id="ARBA00004123"/>
    </source>
</evidence>
<dbReference type="EMBL" id="JABAYA010000132">
    <property type="protein sequence ID" value="KAF7724037.1"/>
    <property type="molecule type" value="Genomic_DNA"/>
</dbReference>
<gene>
    <name evidence="9" type="primary">DIM-2</name>
    <name evidence="9" type="ORF">EC973_001444</name>
</gene>
<dbReference type="AlphaFoldDB" id="A0A8H7BM26"/>
<sequence>MQNDGRTLLKLNDLQKQQVEVIVPFVSRVHVLDSCNEKDNASRKKRRIPLPESIALNEFAAEEAFQSIQSDQDYLEYELHDFIVYDKNDKLIELSENFGTAYFKGEIRNAVGTKKFVVDVPFRNYALGDLEIDQTEPVIWIENTFIYNKVYYKIGKPHTSYEGLFAKFKWRALLVKIILNFIEKYPDATLTDTSFGGRLNQFLADIYPDKDWINCYFRPHIIANARLILWQIHGLRNEDSDEEDGSNIDSHIFWDDPIFFKAKAVIMNEQSPLSNAWQTEDTVVTRLVYKFFKPIFGKHLKCIEQPEPNENASKICVVVVDQKRNYGQRRIPTVDECVLTRCMKDKGRQLYKDLTMGDTVINVGDCVQLLLEDNTLATARVTSIYRLLDENDQAYQEPLITVNWLYQGQETVLGSIYDVSDSFSKQELWYSHHCECESEYIYPVTVIYAKVNVSFFSSSVPDSSYYYYCKTFYDHRRATFEDLRHEHLYISSSCKVRCGCYKPSLQDRYEAFIQKKKVKDAILIPEEDDTYVLYEITSLTICKDNWQSSTMTLRKFPLHSSFFKEQASNKPNPIVKGKRWFANEAVYTEELLERNVAQTLETMFSATEVIDGAYIQFWRPDTPMPNNLAHNGAGHHFFFNKMYRASNELLEPIASNYELWARKYPPWKSKRSKKLAALDLFCGSGNFGHGLEDSGIAECRWSVDVDYHALLTYRYNHDQNKKHAYYNKSVNTLLEDSLNGKHVEDWPKPGEVGLILAGNPCQGFSRMNQFCNEDNSVRKRQFVCKSDAASPIHLGSSTWKPTSKDATYVSCV</sequence>
<dbReference type="SMART" id="SM00439">
    <property type="entry name" value="BAH"/>
    <property type="match status" value="1"/>
</dbReference>
<dbReference type="GO" id="GO:0044027">
    <property type="term" value="P:negative regulation of gene expression via chromosomal CpG island methylation"/>
    <property type="evidence" value="ECO:0007669"/>
    <property type="project" value="TreeGrafter"/>
</dbReference>
<proteinExistence type="predicted"/>
<evidence type="ECO:0000256" key="5">
    <source>
        <dbReference type="ARBA" id="ARBA00022691"/>
    </source>
</evidence>
<dbReference type="PROSITE" id="PS51038">
    <property type="entry name" value="BAH"/>
    <property type="match status" value="1"/>
</dbReference>
<evidence type="ECO:0000256" key="6">
    <source>
        <dbReference type="ARBA" id="ARBA00023125"/>
    </source>
</evidence>
<evidence type="ECO:0000259" key="8">
    <source>
        <dbReference type="PROSITE" id="PS51038"/>
    </source>
</evidence>
<dbReference type="PANTHER" id="PTHR10629:SF54">
    <property type="entry name" value="DNA METHYLTRANSFERASE DIM-2"/>
    <property type="match status" value="1"/>
</dbReference>
<feature type="domain" description="BAH" evidence="8">
    <location>
        <begin position="359"/>
        <end position="484"/>
    </location>
</feature>
<dbReference type="SUPFAM" id="SSF53335">
    <property type="entry name" value="S-adenosyl-L-methionine-dependent methyltransferases"/>
    <property type="match status" value="1"/>
</dbReference>
<accession>A0A8H7BM26</accession>
<evidence type="ECO:0000256" key="2">
    <source>
        <dbReference type="ARBA" id="ARBA00011975"/>
    </source>
</evidence>
<dbReference type="Pfam" id="PF00145">
    <property type="entry name" value="DNA_methylase"/>
    <property type="match status" value="1"/>
</dbReference>
<dbReference type="GO" id="GO:0003677">
    <property type="term" value="F:DNA binding"/>
    <property type="evidence" value="ECO:0007669"/>
    <property type="project" value="UniProtKB-KW"/>
</dbReference>
<reference evidence="9" key="1">
    <citation type="submission" date="2020-01" db="EMBL/GenBank/DDBJ databases">
        <title>Genome Sequencing of Three Apophysomyces-Like Fungal Strains Confirms a Novel Fungal Genus in the Mucoromycota with divergent Burkholderia-like Endosymbiotic Bacteria.</title>
        <authorList>
            <person name="Stajich J.E."/>
            <person name="Macias A.M."/>
            <person name="Carter-House D."/>
            <person name="Lovett B."/>
            <person name="Kasson L.R."/>
            <person name="Berry K."/>
            <person name="Grigoriev I."/>
            <person name="Chang Y."/>
            <person name="Spatafora J."/>
            <person name="Kasson M.T."/>
        </authorList>
    </citation>
    <scope>NUCLEOTIDE SEQUENCE</scope>
    <source>
        <strain evidence="9">NRRL A-21654</strain>
    </source>
</reference>
<evidence type="ECO:0000256" key="7">
    <source>
        <dbReference type="ARBA" id="ARBA00023242"/>
    </source>
</evidence>
<keyword evidence="6" id="KW-0238">DNA-binding</keyword>